<dbReference type="AlphaFoldDB" id="A0A430FAG5"/>
<proteinExistence type="predicted"/>
<organism evidence="1 2">
    <name type="scientific">Bifidobacterium castoris</name>
    <dbReference type="NCBI Taxonomy" id="2306972"/>
    <lineage>
        <taxon>Bacteria</taxon>
        <taxon>Bacillati</taxon>
        <taxon>Actinomycetota</taxon>
        <taxon>Actinomycetes</taxon>
        <taxon>Bifidobacteriales</taxon>
        <taxon>Bifidobacteriaceae</taxon>
        <taxon>Bifidobacterium</taxon>
    </lineage>
</organism>
<evidence type="ECO:0000313" key="2">
    <source>
        <dbReference type="Proteomes" id="UP000288052"/>
    </source>
</evidence>
<dbReference type="EMBL" id="QXGI01000001">
    <property type="protein sequence ID" value="RSX49815.1"/>
    <property type="molecule type" value="Genomic_DNA"/>
</dbReference>
<name>A0A430FAG5_9BIFI</name>
<accession>A0A430FAG5</accession>
<dbReference type="RefSeq" id="WP_126031326.1">
    <property type="nucleotide sequence ID" value="NZ_QXGI01000001.1"/>
</dbReference>
<sequence>MMGEPRDALGREDVKESHLAVIRHPVRPRLVLVRRDPRWMGAWLLPYADTDGGLARLTGVGPDALAAPVTVLSDKPSPSHGGAPRRYLYRVHHVEPPAGWSPPAPGGWRWMSAACMAMDEATCGVNMDIIRLLSL</sequence>
<protein>
    <submittedName>
        <fullName evidence="1">Uncharacterized protein</fullName>
    </submittedName>
</protein>
<dbReference type="Proteomes" id="UP000288052">
    <property type="component" value="Unassembled WGS sequence"/>
</dbReference>
<keyword evidence="2" id="KW-1185">Reference proteome</keyword>
<gene>
    <name evidence="1" type="ORF">D2E22_0276</name>
</gene>
<evidence type="ECO:0000313" key="1">
    <source>
        <dbReference type="EMBL" id="RSX49815.1"/>
    </source>
</evidence>
<reference evidence="1 2" key="1">
    <citation type="submission" date="2018-09" db="EMBL/GenBank/DDBJ databases">
        <title>Characterization of the phylogenetic diversity of five novel species belonging to the genus Bifidobacterium.</title>
        <authorList>
            <person name="Lugli G.A."/>
            <person name="Duranti S."/>
            <person name="Milani C."/>
        </authorList>
    </citation>
    <scope>NUCLEOTIDE SEQUENCE [LARGE SCALE GENOMIC DNA]</scope>
    <source>
        <strain evidence="1 2">2020B</strain>
    </source>
</reference>
<comment type="caution">
    <text evidence="1">The sequence shown here is derived from an EMBL/GenBank/DDBJ whole genome shotgun (WGS) entry which is preliminary data.</text>
</comment>